<evidence type="ECO:0000256" key="10">
    <source>
        <dbReference type="ARBA" id="ARBA00022984"/>
    </source>
</evidence>
<evidence type="ECO:0000256" key="8">
    <source>
        <dbReference type="ARBA" id="ARBA00022801"/>
    </source>
</evidence>
<dbReference type="InterPro" id="IPR012338">
    <property type="entry name" value="Beta-lactam/transpept-like"/>
</dbReference>
<evidence type="ECO:0000256" key="1">
    <source>
        <dbReference type="ARBA" id="ARBA00003217"/>
    </source>
</evidence>
<dbReference type="PRINTS" id="PR00725">
    <property type="entry name" value="DADACBPTASE1"/>
</dbReference>
<keyword evidence="11" id="KW-0961">Cell wall biogenesis/degradation</keyword>
<dbReference type="InterPro" id="IPR037167">
    <property type="entry name" value="Peptidase_S11_C_sf"/>
</dbReference>
<dbReference type="Pfam" id="PF00768">
    <property type="entry name" value="Peptidase_S11"/>
    <property type="match status" value="1"/>
</dbReference>
<evidence type="ECO:0000256" key="14">
    <source>
        <dbReference type="SAM" id="SignalP"/>
    </source>
</evidence>
<dbReference type="Proteomes" id="UP000604066">
    <property type="component" value="Unassembled WGS sequence"/>
</dbReference>
<dbReference type="RefSeq" id="WP_028051936.1">
    <property type="nucleotide sequence ID" value="NZ_ATYG01000011.1"/>
</dbReference>
<keyword evidence="8 16" id="KW-0378">Hydrolase</keyword>
<keyword evidence="5 16" id="KW-0121">Carboxypeptidase</keyword>
<comment type="similarity">
    <text evidence="3 13">Belongs to the peptidase S11 family.</text>
</comment>
<dbReference type="Gene3D" id="2.60.410.10">
    <property type="entry name" value="D-Ala-D-Ala carboxypeptidase, C-terminal domain"/>
    <property type="match status" value="1"/>
</dbReference>
<dbReference type="InterPro" id="IPR018044">
    <property type="entry name" value="Peptidase_S11"/>
</dbReference>
<dbReference type="SUPFAM" id="SSF69189">
    <property type="entry name" value="Penicillin-binding protein associated domain"/>
    <property type="match status" value="1"/>
</dbReference>
<evidence type="ECO:0000256" key="13">
    <source>
        <dbReference type="RuleBase" id="RU004016"/>
    </source>
</evidence>
<dbReference type="Gene3D" id="3.40.710.10">
    <property type="entry name" value="DD-peptidase/beta-lactamase superfamily"/>
    <property type="match status" value="1"/>
</dbReference>
<evidence type="ECO:0000256" key="3">
    <source>
        <dbReference type="ARBA" id="ARBA00007164"/>
    </source>
</evidence>
<keyword evidence="6" id="KW-0645">Protease</keyword>
<evidence type="ECO:0000313" key="16">
    <source>
        <dbReference type="EMBL" id="NYE58675.1"/>
    </source>
</evidence>
<evidence type="ECO:0000256" key="6">
    <source>
        <dbReference type="ARBA" id="ARBA00022670"/>
    </source>
</evidence>
<comment type="catalytic activity">
    <reaction evidence="12">
        <text>Preferential cleavage: (Ac)2-L-Lys-D-Ala-|-D-Ala. Also transpeptidation of peptidyl-alanyl moieties that are N-acyl substituents of D-alanine.</text>
        <dbReference type="EC" id="3.4.16.4"/>
    </reaction>
</comment>
<dbReference type="PANTHER" id="PTHR21581:SF6">
    <property type="entry name" value="TRAFFICKING PROTEIN PARTICLE COMPLEX SUBUNIT 12"/>
    <property type="match status" value="1"/>
</dbReference>
<accession>A0ABX2RFN3</accession>
<dbReference type="GO" id="GO:0009002">
    <property type="term" value="F:serine-type D-Ala-D-Ala carboxypeptidase activity"/>
    <property type="evidence" value="ECO:0007669"/>
    <property type="project" value="UniProtKB-EC"/>
</dbReference>
<keyword evidence="17" id="KW-1185">Reference proteome</keyword>
<evidence type="ECO:0000256" key="11">
    <source>
        <dbReference type="ARBA" id="ARBA00023316"/>
    </source>
</evidence>
<gene>
    <name evidence="16" type="ORF">HDG70_002426</name>
</gene>
<keyword evidence="9" id="KW-0133">Cell shape</keyword>
<dbReference type="SUPFAM" id="SSF56601">
    <property type="entry name" value="beta-lactamase/transpeptidase-like"/>
    <property type="match status" value="1"/>
</dbReference>
<evidence type="ECO:0000313" key="17">
    <source>
        <dbReference type="Proteomes" id="UP000604066"/>
    </source>
</evidence>
<dbReference type="EMBL" id="JACCBS010000003">
    <property type="protein sequence ID" value="NYE58675.1"/>
    <property type="molecule type" value="Genomic_DNA"/>
</dbReference>
<dbReference type="InterPro" id="IPR015956">
    <property type="entry name" value="Peniciliin-bd_prot_C_sf"/>
</dbReference>
<dbReference type="SMART" id="SM00936">
    <property type="entry name" value="PBP5_C"/>
    <property type="match status" value="1"/>
</dbReference>
<feature type="signal peptide" evidence="14">
    <location>
        <begin position="1"/>
        <end position="23"/>
    </location>
</feature>
<evidence type="ECO:0000256" key="5">
    <source>
        <dbReference type="ARBA" id="ARBA00022645"/>
    </source>
</evidence>
<evidence type="ECO:0000256" key="2">
    <source>
        <dbReference type="ARBA" id="ARBA00004752"/>
    </source>
</evidence>
<keyword evidence="7 14" id="KW-0732">Signal</keyword>
<evidence type="ECO:0000256" key="4">
    <source>
        <dbReference type="ARBA" id="ARBA00012448"/>
    </source>
</evidence>
<feature type="domain" description="Peptidase S11 D-Ala-D-Ala carboxypeptidase A C-terminal" evidence="15">
    <location>
        <begin position="270"/>
        <end position="359"/>
    </location>
</feature>
<protein>
    <recommendedName>
        <fullName evidence="4">serine-type D-Ala-D-Ala carboxypeptidase</fullName>
        <ecNumber evidence="4">3.4.16.4</ecNumber>
    </recommendedName>
</protein>
<keyword evidence="10" id="KW-0573">Peptidoglycan synthesis</keyword>
<feature type="chain" id="PRO_5046207590" description="serine-type D-Ala-D-Ala carboxypeptidase" evidence="14">
    <location>
        <begin position="24"/>
        <end position="377"/>
    </location>
</feature>
<reference evidence="16 17" key="1">
    <citation type="submission" date="2020-07" db="EMBL/GenBank/DDBJ databases">
        <title>Genomic Encyclopedia of Type Strains, Phase III (KMG-III): the genomes of soil and plant-associated and newly described type strains.</title>
        <authorList>
            <person name="Whitman W."/>
        </authorList>
    </citation>
    <scope>NUCLEOTIDE SEQUENCE [LARGE SCALE GENOMIC DNA]</scope>
    <source>
        <strain evidence="16 17">DSM 11255</strain>
    </source>
</reference>
<evidence type="ECO:0000256" key="12">
    <source>
        <dbReference type="ARBA" id="ARBA00034000"/>
    </source>
</evidence>
<dbReference type="PANTHER" id="PTHR21581">
    <property type="entry name" value="D-ALANYL-D-ALANINE CARBOXYPEPTIDASE"/>
    <property type="match status" value="1"/>
</dbReference>
<comment type="caution">
    <text evidence="16">The sequence shown here is derived from an EMBL/GenBank/DDBJ whole genome shotgun (WGS) entry which is preliminary data.</text>
</comment>
<comment type="pathway">
    <text evidence="2">Cell wall biogenesis; peptidoglycan biosynthesis.</text>
</comment>
<evidence type="ECO:0000259" key="15">
    <source>
        <dbReference type="SMART" id="SM00936"/>
    </source>
</evidence>
<dbReference type="InterPro" id="IPR012907">
    <property type="entry name" value="Peptidase_S11_C"/>
</dbReference>
<evidence type="ECO:0000256" key="7">
    <source>
        <dbReference type="ARBA" id="ARBA00022729"/>
    </source>
</evidence>
<comment type="function">
    <text evidence="1">Removes C-terminal D-alanyl residues from sugar-peptide cell wall precursors.</text>
</comment>
<dbReference type="Pfam" id="PF07943">
    <property type="entry name" value="PBP5_C"/>
    <property type="match status" value="1"/>
</dbReference>
<dbReference type="InterPro" id="IPR001967">
    <property type="entry name" value="Peptidase_S11_N"/>
</dbReference>
<evidence type="ECO:0000256" key="9">
    <source>
        <dbReference type="ARBA" id="ARBA00022960"/>
    </source>
</evidence>
<name>A0ABX2RFN3_9THEO</name>
<sequence length="377" mass="41744">MPKRLIIYLLLVLGLGLTTNALAAPLEINARAAILMEPYTGKILYEKEIHKKLPIASVTKLMTLLLAIEAVEKGKVNLDDIVKVSEEAASMGGSQLYMYAGEEFSFKDLLMAVAVASANDACVAVAETVAGNEQAFVEEMNKKAEELGMTNTHFVNSYGFDDPKHYSTCYDLAILLREAIKHPLFLELSQIKEFTLRGGETRRFNTNKLLWYYRGVDAGKTGWTEEAGYCLASTASRDDLRLIAVVLGCPVKKGHFTESIKLYNYGYANFKAYPILAEKFSVKVKVVKGEKEQIVVGPGAPVLLVEEKGKKLNPRYELKLPEKITAPVKNGQVMGEVVIYDGTKIIGRAPLKSLEDCLKARLDFAIGRFLKSLLTFE</sequence>
<proteinExistence type="inferred from homology"/>
<dbReference type="EC" id="3.4.16.4" evidence="4"/>
<organism evidence="16 17">
    <name type="scientific">Carboxydothermus ferrireducens DSM 11255</name>
    <dbReference type="NCBI Taxonomy" id="1119529"/>
    <lineage>
        <taxon>Bacteria</taxon>
        <taxon>Bacillati</taxon>
        <taxon>Bacillota</taxon>
        <taxon>Clostridia</taxon>
        <taxon>Thermoanaerobacterales</taxon>
        <taxon>Thermoanaerobacteraceae</taxon>
        <taxon>Carboxydothermus</taxon>
    </lineage>
</organism>